<evidence type="ECO:0000256" key="5">
    <source>
        <dbReference type="ARBA" id="ARBA00022777"/>
    </source>
</evidence>
<evidence type="ECO:0000256" key="6">
    <source>
        <dbReference type="ARBA" id="ARBA00023015"/>
    </source>
</evidence>
<dbReference type="GO" id="GO:0003700">
    <property type="term" value="F:DNA-binding transcription factor activity"/>
    <property type="evidence" value="ECO:0007669"/>
    <property type="project" value="InterPro"/>
</dbReference>
<dbReference type="InterPro" id="IPR015943">
    <property type="entry name" value="WD40/YVTN_repeat-like_dom_sf"/>
</dbReference>
<dbReference type="Pfam" id="PF07494">
    <property type="entry name" value="Reg_prop"/>
    <property type="match status" value="4"/>
</dbReference>
<dbReference type="FunFam" id="1.10.287.130:FF:000045">
    <property type="entry name" value="Two-component system sensor histidine kinase/response regulator"/>
    <property type="match status" value="1"/>
</dbReference>
<dbReference type="SUPFAM" id="SSF46689">
    <property type="entry name" value="Homeodomain-like"/>
    <property type="match status" value="1"/>
</dbReference>
<proteinExistence type="predicted"/>
<dbReference type="PROSITE" id="PS00041">
    <property type="entry name" value="HTH_ARAC_FAMILY_1"/>
    <property type="match status" value="1"/>
</dbReference>
<dbReference type="CDD" id="cd00082">
    <property type="entry name" value="HisKA"/>
    <property type="match status" value="1"/>
</dbReference>
<feature type="domain" description="Response regulatory" evidence="13">
    <location>
        <begin position="1211"/>
        <end position="1326"/>
    </location>
</feature>
<dbReference type="Pfam" id="PF07495">
    <property type="entry name" value="Y_Y_Y"/>
    <property type="match status" value="1"/>
</dbReference>
<dbReference type="SMART" id="SM00342">
    <property type="entry name" value="HTH_ARAC"/>
    <property type="match status" value="1"/>
</dbReference>
<dbReference type="OrthoDB" id="1489484at2"/>
<feature type="domain" description="Histidine kinase" evidence="12">
    <location>
        <begin position="949"/>
        <end position="1166"/>
    </location>
</feature>
<dbReference type="SUPFAM" id="SSF55874">
    <property type="entry name" value="ATPase domain of HSP90 chaperone/DNA topoisomerase II/histidine kinase"/>
    <property type="match status" value="1"/>
</dbReference>
<dbReference type="InterPro" id="IPR004358">
    <property type="entry name" value="Sig_transdc_His_kin-like_C"/>
</dbReference>
<dbReference type="EC" id="2.7.13.3" evidence="2"/>
<evidence type="ECO:0000256" key="3">
    <source>
        <dbReference type="ARBA" id="ARBA00022553"/>
    </source>
</evidence>
<dbReference type="Proteomes" id="UP000244168">
    <property type="component" value="Unassembled WGS sequence"/>
</dbReference>
<dbReference type="SUPFAM" id="SSF47384">
    <property type="entry name" value="Homodimeric domain of signal transducing histidine kinase"/>
    <property type="match status" value="1"/>
</dbReference>
<dbReference type="SMART" id="SM00387">
    <property type="entry name" value="HATPase_c"/>
    <property type="match status" value="1"/>
</dbReference>
<evidence type="ECO:0000256" key="7">
    <source>
        <dbReference type="ARBA" id="ARBA00023125"/>
    </source>
</evidence>
<feature type="modified residue" description="4-aspartylphosphate" evidence="9">
    <location>
        <position position="1259"/>
    </location>
</feature>
<dbReference type="GO" id="GO:0043565">
    <property type="term" value="F:sequence-specific DNA binding"/>
    <property type="evidence" value="ECO:0007669"/>
    <property type="project" value="InterPro"/>
</dbReference>
<protein>
    <recommendedName>
        <fullName evidence="2">histidine kinase</fullName>
        <ecNumber evidence="2">2.7.13.3</ecNumber>
    </recommendedName>
</protein>
<keyword evidence="15" id="KW-1185">Reference proteome</keyword>
<dbReference type="FunFam" id="3.30.565.10:FF:000006">
    <property type="entry name" value="Sensor histidine kinase WalK"/>
    <property type="match status" value="1"/>
</dbReference>
<reference evidence="14 15" key="1">
    <citation type="submission" date="2018-04" db="EMBL/GenBank/DDBJ databases">
        <title>Genomic Encyclopedia of Archaeal and Bacterial Type Strains, Phase II (KMG-II): from individual species to whole genera.</title>
        <authorList>
            <person name="Goeker M."/>
        </authorList>
    </citation>
    <scope>NUCLEOTIDE SEQUENCE [LARGE SCALE GENOMIC DNA]</scope>
    <source>
        <strain evidence="14 15">DSM 26809</strain>
    </source>
</reference>
<keyword evidence="8" id="KW-0804">Transcription</keyword>
<dbReference type="Gene3D" id="1.10.287.130">
    <property type="match status" value="1"/>
</dbReference>
<dbReference type="EMBL" id="QAOQ01000001">
    <property type="protein sequence ID" value="PTR01664.1"/>
    <property type="molecule type" value="Genomic_DNA"/>
</dbReference>
<dbReference type="InterPro" id="IPR003594">
    <property type="entry name" value="HATPase_dom"/>
</dbReference>
<dbReference type="GO" id="GO:0000155">
    <property type="term" value="F:phosphorelay sensor kinase activity"/>
    <property type="evidence" value="ECO:0007669"/>
    <property type="project" value="InterPro"/>
</dbReference>
<keyword evidence="10" id="KW-0732">Signal</keyword>
<evidence type="ECO:0000256" key="10">
    <source>
        <dbReference type="SAM" id="SignalP"/>
    </source>
</evidence>
<feature type="domain" description="HTH araC/xylS-type" evidence="11">
    <location>
        <begin position="1361"/>
        <end position="1460"/>
    </location>
</feature>
<dbReference type="Gene3D" id="1.10.10.60">
    <property type="entry name" value="Homeodomain-like"/>
    <property type="match status" value="2"/>
</dbReference>
<name>A0A2T5JGZ0_9SPHI</name>
<evidence type="ECO:0000259" key="12">
    <source>
        <dbReference type="PROSITE" id="PS50109"/>
    </source>
</evidence>
<dbReference type="Gene3D" id="2.130.10.10">
    <property type="entry name" value="YVTN repeat-like/Quinoprotein amine dehydrogenase"/>
    <property type="match status" value="4"/>
</dbReference>
<dbReference type="SUPFAM" id="SSF50998">
    <property type="entry name" value="Quinoprotein alcohol dehydrogenase-like"/>
    <property type="match status" value="2"/>
</dbReference>
<comment type="catalytic activity">
    <reaction evidence="1">
        <text>ATP + protein L-histidine = ADP + protein N-phospho-L-histidine.</text>
        <dbReference type="EC" id="2.7.13.3"/>
    </reaction>
</comment>
<accession>A0A2T5JGZ0</accession>
<dbReference type="InterPro" id="IPR036097">
    <property type="entry name" value="HisK_dim/P_sf"/>
</dbReference>
<dbReference type="InterPro" id="IPR013783">
    <property type="entry name" value="Ig-like_fold"/>
</dbReference>
<dbReference type="InterPro" id="IPR018062">
    <property type="entry name" value="HTH_AraC-typ_CS"/>
</dbReference>
<organism evidence="14 15">
    <name type="scientific">Mucilaginibacter yixingensis</name>
    <dbReference type="NCBI Taxonomy" id="1295612"/>
    <lineage>
        <taxon>Bacteria</taxon>
        <taxon>Pseudomonadati</taxon>
        <taxon>Bacteroidota</taxon>
        <taxon>Sphingobacteriia</taxon>
        <taxon>Sphingobacteriales</taxon>
        <taxon>Sphingobacteriaceae</taxon>
        <taxon>Mucilaginibacter</taxon>
    </lineage>
</organism>
<dbReference type="Pfam" id="PF12833">
    <property type="entry name" value="HTH_18"/>
    <property type="match status" value="1"/>
</dbReference>
<gene>
    <name evidence="14" type="ORF">C8P68_101902</name>
</gene>
<dbReference type="PROSITE" id="PS01124">
    <property type="entry name" value="HTH_ARAC_FAMILY_2"/>
    <property type="match status" value="1"/>
</dbReference>
<dbReference type="InterPro" id="IPR011123">
    <property type="entry name" value="Y_Y_Y"/>
</dbReference>
<dbReference type="SUPFAM" id="SSF52172">
    <property type="entry name" value="CheY-like"/>
    <property type="match status" value="1"/>
</dbReference>
<dbReference type="Pfam" id="PF00072">
    <property type="entry name" value="Response_reg"/>
    <property type="match status" value="1"/>
</dbReference>
<evidence type="ECO:0000256" key="9">
    <source>
        <dbReference type="PROSITE-ProRule" id="PRU00169"/>
    </source>
</evidence>
<evidence type="ECO:0000259" key="11">
    <source>
        <dbReference type="PROSITE" id="PS01124"/>
    </source>
</evidence>
<dbReference type="InterPro" id="IPR036890">
    <property type="entry name" value="HATPase_C_sf"/>
</dbReference>
<evidence type="ECO:0000256" key="8">
    <source>
        <dbReference type="ARBA" id="ARBA00023163"/>
    </source>
</evidence>
<feature type="signal peptide" evidence="10">
    <location>
        <begin position="1"/>
        <end position="26"/>
    </location>
</feature>
<evidence type="ECO:0000313" key="15">
    <source>
        <dbReference type="Proteomes" id="UP000244168"/>
    </source>
</evidence>
<dbReference type="Pfam" id="PF02518">
    <property type="entry name" value="HATPase_c"/>
    <property type="match status" value="1"/>
</dbReference>
<dbReference type="Gene3D" id="3.40.50.2300">
    <property type="match status" value="1"/>
</dbReference>
<dbReference type="InterPro" id="IPR005467">
    <property type="entry name" value="His_kinase_dom"/>
</dbReference>
<sequence length="1466" mass="164276">MPLKRVIACALFMLCLSMAALPVVMAQPRYSLKHYTTSEGLLHDRISCILKDKEGFIWLGTWDGLNRFDGHTFVAYKGMPGDSSSLENNKIRIIAEDSIGYLWVKAYDNRIYRFNKKNERFLPIQGANVAKNIRKTLIESISPLTNGDTWLLSLKQGALCASGSRTENGMPVITVFNKKQKGAQHLSDDHINCLYEDQARQVWLGTAAGVCCLKKASNGEYTSVNLPSSYSSLSFTTIKQYGDVVYMGTQQGKVITYNLKNRHMDAVDLVPGTLINALLYDGKGLLYAATSGKGLVEYNVHTHAIAFRSPGEEIVLKIYRDSYGLLWLQPRKGILKYDPATKTAKLFTQKKDAEALTIHTTYQVFEDTYNTLWVCMVEGGFGYYNRAADKVEYFHDEPGSPDQKFSNVVTVIYHDPAGVLWFSGYDRGINKVVLLPDVFKQQLISSTAYTKTDNEVRALCEDHAGRLWMGNKSGDIYIYKNDVKLGEPLAAYAQKNIKAYCIYETRDHTIWIGTKGQGLIRAVPLADDGLHYRITQYTHNPNDANSVSNNSIYTILEDHKGRMWLGTFGGGLNLVQRDGDKLTFTNPRNAFAGYEAARANGIRHLQEDPKGNIWIASTNGLLVFNPADGVKQFKYKRYTKQPGDSTSLGNNDVQYICRDAHNNMWLGTFGGGLQKANTTFNVKDKITFKVYTTANGLPNDIILSIVNDRHDHLWLTTENGLSEFNTSTQVFKNYNTDDGLPPTAFSESAAIRSASGRLYLGCIDGFLSFDPEHTASRKYTANMALTNFQVANKIVVPAAEGSPLKYGINDAHEINLKYDQNLFTIDYTVLDYKIAHKIWYAYKLEGFDSQWNMVRNQRQAFYTNVPPGKYTFRVKTVSNYLFKNVPEKSVVVIISPPFWKTGWAYLVYFILAVVAIEIARRIIVTMITLRNRVTVEQKLAELKLQFFTNISHELRTPLTLIVNPLEQVLNNEQQLTQKGREHLSLANKNANRMVRFINQLLDFRKLQSGSVRLQIAEVDLVALLKQTVNYFTELAVEKQISLTFKSEADQVMAWVDAEKIDIVIYNLLANAFKFTPQGRRISITLVQADDIYIRISDEGPGVPEDKLEQIFKLYYEGANDKTNQPKGTGIGLAFSRELITNHGGQVSAQNNPGAGMTFTIALKAGKAHFEGANVDLVDAPTPVPVNHQFMPATATDAEPVAAEAAETEKPLVLIVEDNPELRKFLSGQLSTLYRVELAEDGAIGLQKAEQLIPDLIISDVMMPNMDGIAMLDALKNQVNTSHIPVVLLTARSSVEHQIEGLKFGADFYVTKPFNTGHVIALVENLIKQRRQLFNGYLSGKSLVQLAPGEILITPKDEQLLKQAIEIVEQKLTDADFNIDDVASAVGLGRTTFYKKLKSLTGMAPVEFVKEMRLKRAVQLMETAEYNISEISYLVGFGSLAYFSTCFKEKYGSTPSQYLKQLKQKQV</sequence>
<dbReference type="RefSeq" id="WP_107827037.1">
    <property type="nucleotide sequence ID" value="NZ_CP160205.1"/>
</dbReference>
<evidence type="ECO:0000256" key="4">
    <source>
        <dbReference type="ARBA" id="ARBA00022679"/>
    </source>
</evidence>
<dbReference type="Gene3D" id="3.30.565.10">
    <property type="entry name" value="Histidine kinase-like ATPase, C-terminal domain"/>
    <property type="match status" value="1"/>
</dbReference>
<evidence type="ECO:0000259" key="13">
    <source>
        <dbReference type="PROSITE" id="PS50110"/>
    </source>
</evidence>
<dbReference type="Pfam" id="PF00512">
    <property type="entry name" value="HisKA"/>
    <property type="match status" value="1"/>
</dbReference>
<dbReference type="InterPro" id="IPR011110">
    <property type="entry name" value="Reg_prop"/>
</dbReference>
<dbReference type="PRINTS" id="PR00344">
    <property type="entry name" value="BCTRLSENSOR"/>
</dbReference>
<dbReference type="SMART" id="SM00388">
    <property type="entry name" value="HisKA"/>
    <property type="match status" value="1"/>
</dbReference>
<keyword evidence="6" id="KW-0805">Transcription regulation</keyword>
<dbReference type="PROSITE" id="PS50109">
    <property type="entry name" value="HIS_KIN"/>
    <property type="match status" value="1"/>
</dbReference>
<evidence type="ECO:0000256" key="1">
    <source>
        <dbReference type="ARBA" id="ARBA00000085"/>
    </source>
</evidence>
<comment type="caution">
    <text evidence="14">The sequence shown here is derived from an EMBL/GenBank/DDBJ whole genome shotgun (WGS) entry which is preliminary data.</text>
</comment>
<feature type="chain" id="PRO_5015778926" description="histidine kinase" evidence="10">
    <location>
        <begin position="27"/>
        <end position="1466"/>
    </location>
</feature>
<dbReference type="InterPro" id="IPR011006">
    <property type="entry name" value="CheY-like_superfamily"/>
</dbReference>
<keyword evidence="7" id="KW-0238">DNA-binding</keyword>
<keyword evidence="4" id="KW-0808">Transferase</keyword>
<evidence type="ECO:0000256" key="2">
    <source>
        <dbReference type="ARBA" id="ARBA00012438"/>
    </source>
</evidence>
<dbReference type="InterPro" id="IPR003661">
    <property type="entry name" value="HisK_dim/P_dom"/>
</dbReference>
<dbReference type="SMART" id="SM00448">
    <property type="entry name" value="REC"/>
    <property type="match status" value="1"/>
</dbReference>
<dbReference type="InterPro" id="IPR009057">
    <property type="entry name" value="Homeodomain-like_sf"/>
</dbReference>
<dbReference type="Gene3D" id="2.60.40.10">
    <property type="entry name" value="Immunoglobulins"/>
    <property type="match status" value="1"/>
</dbReference>
<dbReference type="SUPFAM" id="SSF63829">
    <property type="entry name" value="Calcium-dependent phosphotriesterase"/>
    <property type="match status" value="1"/>
</dbReference>
<dbReference type="PANTHER" id="PTHR43547">
    <property type="entry name" value="TWO-COMPONENT HISTIDINE KINASE"/>
    <property type="match status" value="1"/>
</dbReference>
<dbReference type="PROSITE" id="PS50110">
    <property type="entry name" value="RESPONSE_REGULATORY"/>
    <property type="match status" value="1"/>
</dbReference>
<dbReference type="FunFam" id="2.60.40.10:FF:000791">
    <property type="entry name" value="Two-component system sensor histidine kinase/response regulator"/>
    <property type="match status" value="1"/>
</dbReference>
<dbReference type="InterPro" id="IPR001789">
    <property type="entry name" value="Sig_transdc_resp-reg_receiver"/>
</dbReference>
<dbReference type="PANTHER" id="PTHR43547:SF2">
    <property type="entry name" value="HYBRID SIGNAL TRANSDUCTION HISTIDINE KINASE C"/>
    <property type="match status" value="1"/>
</dbReference>
<dbReference type="InterPro" id="IPR018060">
    <property type="entry name" value="HTH_AraC"/>
</dbReference>
<dbReference type="InterPro" id="IPR011047">
    <property type="entry name" value="Quinoprotein_ADH-like_sf"/>
</dbReference>
<keyword evidence="3 9" id="KW-0597">Phosphoprotein</keyword>
<keyword evidence="5" id="KW-0418">Kinase</keyword>
<evidence type="ECO:0000313" key="14">
    <source>
        <dbReference type="EMBL" id="PTR01664.1"/>
    </source>
</evidence>